<dbReference type="Pfam" id="PF05443">
    <property type="entry name" value="ROS_MUCR"/>
    <property type="match status" value="1"/>
</dbReference>
<comment type="similarity">
    <text evidence="1">Belongs to the ros/MucR family.</text>
</comment>
<dbReference type="InterPro" id="IPR008807">
    <property type="entry name" value="ROS_MUCR"/>
</dbReference>
<protein>
    <recommendedName>
        <fullName evidence="5">MucR family transcriptional regulator</fullName>
    </recommendedName>
</protein>
<evidence type="ECO:0000256" key="1">
    <source>
        <dbReference type="ARBA" id="ARBA00007031"/>
    </source>
</evidence>
<proteinExistence type="inferred from homology"/>
<sequence length="257" mass="28274">MQAEKVRDLTLSLMAVASKSPDRLGVFLSVISGMGDIGVIHNMDTAVEETMRLMHLLPVDVGSRPAIPLPVATPAVATSIPGSRAANKPEKAASKMDQHLFDDAARFTTPKAEDAEAILPQQDQPRIPKAESKVSARLAEEKKRYGETFAPGMSTTLPEKPGQWIAPKEHPKADIGLSVSEDSITCLHCGGEFTMIKRHIERQHRQTPEDYRAYWGLPPEYPMAATNYTLLKREEAKGTGLGTYNRKKSSRKKESVN</sequence>
<gene>
    <name evidence="3" type="ORF">AA14337_3286</name>
</gene>
<organism evidence="3 4">
    <name type="scientific">Acetobacter malorum DSM 14337</name>
    <dbReference type="NCBI Taxonomy" id="1307910"/>
    <lineage>
        <taxon>Bacteria</taxon>
        <taxon>Pseudomonadati</taxon>
        <taxon>Pseudomonadota</taxon>
        <taxon>Alphaproteobacteria</taxon>
        <taxon>Acetobacterales</taxon>
        <taxon>Acetobacteraceae</taxon>
        <taxon>Acetobacter</taxon>
    </lineage>
</organism>
<evidence type="ECO:0008006" key="5">
    <source>
        <dbReference type="Google" id="ProtNLM"/>
    </source>
</evidence>
<name>A0ABQ0Q0P7_9PROT</name>
<accession>A0ABQ0Q0P7</accession>
<dbReference type="Gene3D" id="1.10.10.1550">
    <property type="entry name" value="ROS/MUCR transcriptional regulator protein"/>
    <property type="match status" value="1"/>
</dbReference>
<evidence type="ECO:0000313" key="3">
    <source>
        <dbReference type="EMBL" id="GBQ86302.1"/>
    </source>
</evidence>
<comment type="caution">
    <text evidence="3">The sequence shown here is derived from an EMBL/GenBank/DDBJ whole genome shotgun (WGS) entry which is preliminary data.</text>
</comment>
<evidence type="ECO:0000313" key="4">
    <source>
        <dbReference type="Proteomes" id="UP001065047"/>
    </source>
</evidence>
<reference evidence="3" key="1">
    <citation type="submission" date="2013-04" db="EMBL/GenBank/DDBJ databases">
        <title>The genome sequencing project of 58 acetic acid bacteria.</title>
        <authorList>
            <person name="Okamoto-Kainuma A."/>
            <person name="Ishikawa M."/>
            <person name="Umino S."/>
            <person name="Koizumi Y."/>
            <person name="Shiwa Y."/>
            <person name="Yoshikawa H."/>
            <person name="Matsutani M."/>
            <person name="Matsushita K."/>
        </authorList>
    </citation>
    <scope>NUCLEOTIDE SEQUENCE</scope>
    <source>
        <strain evidence="3">DSM 14337</strain>
    </source>
</reference>
<keyword evidence="4" id="KW-1185">Reference proteome</keyword>
<evidence type="ECO:0000256" key="2">
    <source>
        <dbReference type="SAM" id="MobiDB-lite"/>
    </source>
</evidence>
<dbReference type="InterPro" id="IPR041920">
    <property type="entry name" value="ROS/MUCR_sf"/>
</dbReference>
<feature type="region of interest" description="Disordered" evidence="2">
    <location>
        <begin position="235"/>
        <end position="257"/>
    </location>
</feature>
<dbReference type="EMBL" id="BAPF01000059">
    <property type="protein sequence ID" value="GBQ86302.1"/>
    <property type="molecule type" value="Genomic_DNA"/>
</dbReference>
<dbReference type="Proteomes" id="UP001065047">
    <property type="component" value="Unassembled WGS sequence"/>
</dbReference>